<name>A0ABY3B5D6_9BACL</name>
<proteinExistence type="predicted"/>
<dbReference type="Proteomes" id="UP000319219">
    <property type="component" value="Unassembled WGS sequence"/>
</dbReference>
<gene>
    <name evidence="2" type="ORF">FKV70_10160</name>
</gene>
<accession>A0ABY3B5D6</accession>
<keyword evidence="1" id="KW-0732">Signal</keyword>
<evidence type="ECO:0000256" key="1">
    <source>
        <dbReference type="SAM" id="SignalP"/>
    </source>
</evidence>
<feature type="signal peptide" evidence="1">
    <location>
        <begin position="1"/>
        <end position="19"/>
    </location>
</feature>
<organism evidence="2 3">
    <name type="scientific">Paenibacillus ottowii</name>
    <dbReference type="NCBI Taxonomy" id="2315729"/>
    <lineage>
        <taxon>Bacteria</taxon>
        <taxon>Bacillati</taxon>
        <taxon>Bacillota</taxon>
        <taxon>Bacilli</taxon>
        <taxon>Bacillales</taxon>
        <taxon>Paenibacillaceae</taxon>
        <taxon>Paenibacillus</taxon>
    </lineage>
</organism>
<comment type="caution">
    <text evidence="2">The sequence shown here is derived from an EMBL/GenBank/DDBJ whole genome shotgun (WGS) entry which is preliminary data.</text>
</comment>
<sequence length="147" mass="16268">MCFGIATSLLLSLSSAAFAQDSISSNRTDIGYVKVIENTENQDGHVIIPFDVQLINPIHHTGKGALEKTFTMDPRNGQDANVFIKNNGSSTVYIEFGIDGKDPLELSLEPGKQKNIQVYTKKTNSYKLYIYNKDGSSMDLQVSARQF</sequence>
<evidence type="ECO:0000313" key="3">
    <source>
        <dbReference type="Proteomes" id="UP000319219"/>
    </source>
</evidence>
<reference evidence="2 3" key="1">
    <citation type="submission" date="2019-07" db="EMBL/GenBank/DDBJ databases">
        <title>Paenibacillus ottowii sp. nov. isolated from a fermentation system processing bovine manure.</title>
        <authorList>
            <person name="Velazquez L.F."/>
            <person name="Rajbanshi S."/>
            <person name="Guan S."/>
            <person name="Hinchee M."/>
            <person name="Welsh A."/>
        </authorList>
    </citation>
    <scope>NUCLEOTIDE SEQUENCE [LARGE SCALE GENOMIC DNA]</scope>
    <source>
        <strain evidence="2 3">MS2379</strain>
    </source>
</reference>
<keyword evidence="3" id="KW-1185">Reference proteome</keyword>
<protein>
    <submittedName>
        <fullName evidence="2">Uncharacterized protein</fullName>
    </submittedName>
</protein>
<feature type="chain" id="PRO_5046957552" evidence="1">
    <location>
        <begin position="20"/>
        <end position="147"/>
    </location>
</feature>
<dbReference type="EMBL" id="VIJZ01000004">
    <property type="protein sequence ID" value="TQR98549.1"/>
    <property type="molecule type" value="Genomic_DNA"/>
</dbReference>
<evidence type="ECO:0000313" key="2">
    <source>
        <dbReference type="EMBL" id="TQR98549.1"/>
    </source>
</evidence>